<gene>
    <name evidence="2" type="ORF">B7P43_G10165</name>
</gene>
<dbReference type="Proteomes" id="UP000235965">
    <property type="component" value="Unassembled WGS sequence"/>
</dbReference>
<proteinExistence type="predicted"/>
<evidence type="ECO:0000313" key="3">
    <source>
        <dbReference type="Proteomes" id="UP000235965"/>
    </source>
</evidence>
<dbReference type="Gene3D" id="3.30.420.10">
    <property type="entry name" value="Ribonuclease H-like superfamily/Ribonuclease H"/>
    <property type="match status" value="1"/>
</dbReference>
<dbReference type="Pfam" id="PF17906">
    <property type="entry name" value="HTH_48"/>
    <property type="match status" value="1"/>
</dbReference>
<evidence type="ECO:0000259" key="1">
    <source>
        <dbReference type="Pfam" id="PF17906"/>
    </source>
</evidence>
<dbReference type="Gene3D" id="1.10.10.1450">
    <property type="match status" value="1"/>
</dbReference>
<reference evidence="2 3" key="1">
    <citation type="submission" date="2017-12" db="EMBL/GenBank/DDBJ databases">
        <title>Hemimetabolous genomes reveal molecular basis of termite eusociality.</title>
        <authorList>
            <person name="Harrison M.C."/>
            <person name="Jongepier E."/>
            <person name="Robertson H.M."/>
            <person name="Arning N."/>
            <person name="Bitard-Feildel T."/>
            <person name="Chao H."/>
            <person name="Childers C.P."/>
            <person name="Dinh H."/>
            <person name="Doddapaneni H."/>
            <person name="Dugan S."/>
            <person name="Gowin J."/>
            <person name="Greiner C."/>
            <person name="Han Y."/>
            <person name="Hu H."/>
            <person name="Hughes D.S.T."/>
            <person name="Huylmans A.-K."/>
            <person name="Kemena C."/>
            <person name="Kremer L.P.M."/>
            <person name="Lee S.L."/>
            <person name="Lopez-Ezquerra A."/>
            <person name="Mallet L."/>
            <person name="Monroy-Kuhn J.M."/>
            <person name="Moser A."/>
            <person name="Murali S.C."/>
            <person name="Muzny D.M."/>
            <person name="Otani S."/>
            <person name="Piulachs M.-D."/>
            <person name="Poelchau M."/>
            <person name="Qu J."/>
            <person name="Schaub F."/>
            <person name="Wada-Katsumata A."/>
            <person name="Worley K.C."/>
            <person name="Xie Q."/>
            <person name="Ylla G."/>
            <person name="Poulsen M."/>
            <person name="Gibbs R.A."/>
            <person name="Schal C."/>
            <person name="Richards S."/>
            <person name="Belles X."/>
            <person name="Korb J."/>
            <person name="Bornberg-Bauer E."/>
        </authorList>
    </citation>
    <scope>NUCLEOTIDE SEQUENCE [LARGE SCALE GENOMIC DNA]</scope>
    <source>
        <tissue evidence="2">Whole body</tissue>
    </source>
</reference>
<comment type="caution">
    <text evidence="2">The sequence shown here is derived from an EMBL/GenBank/DDBJ whole genome shotgun (WGS) entry which is preliminary data.</text>
</comment>
<organism evidence="2 3">
    <name type="scientific">Cryptotermes secundus</name>
    <dbReference type="NCBI Taxonomy" id="105785"/>
    <lineage>
        <taxon>Eukaryota</taxon>
        <taxon>Metazoa</taxon>
        <taxon>Ecdysozoa</taxon>
        <taxon>Arthropoda</taxon>
        <taxon>Hexapoda</taxon>
        <taxon>Insecta</taxon>
        <taxon>Pterygota</taxon>
        <taxon>Neoptera</taxon>
        <taxon>Polyneoptera</taxon>
        <taxon>Dictyoptera</taxon>
        <taxon>Blattodea</taxon>
        <taxon>Blattoidea</taxon>
        <taxon>Termitoidae</taxon>
        <taxon>Kalotermitidae</taxon>
        <taxon>Cryptotermitinae</taxon>
        <taxon>Cryptotermes</taxon>
    </lineage>
</organism>
<keyword evidence="3" id="KW-1185">Reference proteome</keyword>
<evidence type="ECO:0000313" key="2">
    <source>
        <dbReference type="EMBL" id="PNF24888.1"/>
    </source>
</evidence>
<feature type="domain" description="Mos1 transposase HTH" evidence="1">
    <location>
        <begin position="8"/>
        <end position="52"/>
    </location>
</feature>
<dbReference type="EMBL" id="NEVH01016952">
    <property type="protein sequence ID" value="PNF24888.1"/>
    <property type="molecule type" value="Genomic_DNA"/>
</dbReference>
<dbReference type="PANTHER" id="PTHR46060:SF1">
    <property type="entry name" value="MARINER MOS1 TRANSPOSASE-LIKE PROTEIN"/>
    <property type="match status" value="1"/>
</dbReference>
<dbReference type="STRING" id="105785.A0A2J7Q8H8"/>
<protein>
    <recommendedName>
        <fullName evidence="1">Mos1 transposase HTH domain-containing protein</fullName>
    </recommendedName>
</protein>
<accession>A0A2J7Q8H8</accession>
<dbReference type="GO" id="GO:0003676">
    <property type="term" value="F:nucleic acid binding"/>
    <property type="evidence" value="ECO:0007669"/>
    <property type="project" value="InterPro"/>
</dbReference>
<sequence>MDGKIEQCICIKFCLKLGKSATETLKMPREAFREHSISRTAVFDWHSRFKAGRVSAEDYERSGRPNTSKTMERVKKIDNGFLAKHDIPQVRQAPYSPDMAPSDFWLFPRLKTPLKGCRFDSRKDIIQNAKVQLHAIPKEVFQNCFQRWKDRWAKCVESQGAYSEGD</sequence>
<dbReference type="AlphaFoldDB" id="A0A2J7Q8H8"/>
<dbReference type="PANTHER" id="PTHR46060">
    <property type="entry name" value="MARINER MOS1 TRANSPOSASE-LIKE PROTEIN"/>
    <property type="match status" value="1"/>
</dbReference>
<dbReference type="InterPro" id="IPR041426">
    <property type="entry name" value="Mos1_HTH"/>
</dbReference>
<name>A0A2J7Q8H8_9NEOP</name>
<dbReference type="InParanoid" id="A0A2J7Q8H8"/>
<dbReference type="InterPro" id="IPR036397">
    <property type="entry name" value="RNaseH_sf"/>
</dbReference>
<dbReference type="InterPro" id="IPR052709">
    <property type="entry name" value="Transposase-MT_Hybrid"/>
</dbReference>